<gene>
    <name evidence="3" type="ORF">SAMN05216266_105255</name>
</gene>
<dbReference type="PANTHER" id="PTHR43546">
    <property type="entry name" value="UPF0173 METAL-DEPENDENT HYDROLASE MJ1163-RELATED"/>
    <property type="match status" value="1"/>
</dbReference>
<dbReference type="SUPFAM" id="SSF56281">
    <property type="entry name" value="Metallo-hydrolase/oxidoreductase"/>
    <property type="match status" value="1"/>
</dbReference>
<dbReference type="STRING" id="490629.SAMN05216266_105255"/>
<accession>A0A1I0YPX5</accession>
<dbReference type="Proteomes" id="UP000243799">
    <property type="component" value="Unassembled WGS sequence"/>
</dbReference>
<dbReference type="PANTHER" id="PTHR43546:SF9">
    <property type="entry name" value="L-ASCORBATE-6-PHOSPHATE LACTONASE ULAG-RELATED"/>
    <property type="match status" value="1"/>
</dbReference>
<proteinExistence type="predicted"/>
<feature type="domain" description="Metallo-beta-lactamase" evidence="2">
    <location>
        <begin position="30"/>
        <end position="227"/>
    </location>
</feature>
<reference evidence="4" key="1">
    <citation type="submission" date="2016-10" db="EMBL/GenBank/DDBJ databases">
        <authorList>
            <person name="Varghese N."/>
            <person name="Submissions S."/>
        </authorList>
    </citation>
    <scope>NUCLEOTIDE SEQUENCE [LARGE SCALE GENOMIC DNA]</scope>
    <source>
        <strain evidence="4">CGMCC 4.3568</strain>
    </source>
</reference>
<evidence type="ECO:0000313" key="4">
    <source>
        <dbReference type="Proteomes" id="UP000243799"/>
    </source>
</evidence>
<dbReference type="InterPro" id="IPR050114">
    <property type="entry name" value="UPF0173_UPF0282_UlaG_hydrolase"/>
</dbReference>
<keyword evidence="4" id="KW-1185">Reference proteome</keyword>
<sequence length="272" mass="28556">MENRTGKRENELGVTVVGGPTALLELGGLRLLTDPTFDPPGHYLDERLSKFAGPVLTPAELDPIDVVLLSHDQHLDNLDVAGRALLGRVPQVLTTPGGATRLGAPVRGLEPWESVELARPDGTTLRVTGTPAQHGPEDVDLGMHAEVTGFVLSAPDLPTVYVSGDNAAPSVVAEIVRRLGVPDHAVLFVGAARSPVIAGGRPLTLTSAAAVEVAGILGEARIVPVHMEGWRHFSEGAFVLRKAFADAGLLDRLLLPVPGERVVLQEGVRAVG</sequence>
<dbReference type="Pfam" id="PF12706">
    <property type="entry name" value="Lactamase_B_2"/>
    <property type="match status" value="1"/>
</dbReference>
<dbReference type="EMBL" id="FOKG01000005">
    <property type="protein sequence ID" value="SFB15439.1"/>
    <property type="molecule type" value="Genomic_DNA"/>
</dbReference>
<dbReference type="InterPro" id="IPR036866">
    <property type="entry name" value="RibonucZ/Hydroxyglut_hydro"/>
</dbReference>
<keyword evidence="1" id="KW-0378">Hydrolase</keyword>
<dbReference type="RefSeq" id="WP_091672535.1">
    <property type="nucleotide sequence ID" value="NZ_FOKG01000005.1"/>
</dbReference>
<dbReference type="OrthoDB" id="3204284at2"/>
<organism evidence="3 4">
    <name type="scientific">Amycolatopsis marina</name>
    <dbReference type="NCBI Taxonomy" id="490629"/>
    <lineage>
        <taxon>Bacteria</taxon>
        <taxon>Bacillati</taxon>
        <taxon>Actinomycetota</taxon>
        <taxon>Actinomycetes</taxon>
        <taxon>Pseudonocardiales</taxon>
        <taxon>Pseudonocardiaceae</taxon>
        <taxon>Amycolatopsis</taxon>
    </lineage>
</organism>
<evidence type="ECO:0000313" key="3">
    <source>
        <dbReference type="EMBL" id="SFB15439.1"/>
    </source>
</evidence>
<evidence type="ECO:0000259" key="2">
    <source>
        <dbReference type="Pfam" id="PF12706"/>
    </source>
</evidence>
<protein>
    <submittedName>
        <fullName evidence="3">L-ascorbate metabolism protein UlaG, beta-lactamase superfamily</fullName>
    </submittedName>
</protein>
<dbReference type="Gene3D" id="3.60.15.10">
    <property type="entry name" value="Ribonuclease Z/Hydroxyacylglutathione hydrolase-like"/>
    <property type="match status" value="1"/>
</dbReference>
<dbReference type="GO" id="GO:0016787">
    <property type="term" value="F:hydrolase activity"/>
    <property type="evidence" value="ECO:0007669"/>
    <property type="project" value="UniProtKB-KW"/>
</dbReference>
<dbReference type="AlphaFoldDB" id="A0A1I0YPX5"/>
<dbReference type="InterPro" id="IPR001279">
    <property type="entry name" value="Metallo-B-lactamas"/>
</dbReference>
<evidence type="ECO:0000256" key="1">
    <source>
        <dbReference type="ARBA" id="ARBA00022801"/>
    </source>
</evidence>
<name>A0A1I0YPX5_9PSEU</name>